<dbReference type="EMBL" id="CP063212">
    <property type="protein sequence ID" value="QOR46847.1"/>
    <property type="molecule type" value="Genomic_DNA"/>
</dbReference>
<dbReference type="AlphaFoldDB" id="A0A7M1QRQ6"/>
<accession>A0A8A5U1L9</accession>
<accession>A0A7M1QRQ6</accession>
<dbReference type="RefSeq" id="WP_193327388.1">
    <property type="nucleotide sequence ID" value="NZ_CP053291.1"/>
</dbReference>
<name>A0A7M1QRQ6_9ACTO</name>
<evidence type="ECO:0000313" key="2">
    <source>
        <dbReference type="EMBL" id="QOR44842.1"/>
    </source>
</evidence>
<keyword evidence="1" id="KW-0812">Transmembrane</keyword>
<proteinExistence type="predicted"/>
<dbReference type="Proteomes" id="UP000595053">
    <property type="component" value="Chromosome"/>
</dbReference>
<keyword evidence="5" id="KW-1185">Reference proteome</keyword>
<evidence type="ECO:0000313" key="5">
    <source>
        <dbReference type="Proteomes" id="UP000595053"/>
    </source>
</evidence>
<gene>
    <name evidence="2" type="ORF">INS88_05920</name>
    <name evidence="3" type="ORF">INS90_05965</name>
</gene>
<keyword evidence="1" id="KW-0472">Membrane</keyword>
<feature type="transmembrane region" description="Helical" evidence="1">
    <location>
        <begin position="31"/>
        <end position="50"/>
    </location>
</feature>
<organism evidence="2 5">
    <name type="scientific">Trueperella pecoris</name>
    <dbReference type="NCBI Taxonomy" id="2733571"/>
    <lineage>
        <taxon>Bacteria</taxon>
        <taxon>Bacillati</taxon>
        <taxon>Actinomycetota</taxon>
        <taxon>Actinomycetes</taxon>
        <taxon>Actinomycetales</taxon>
        <taxon>Actinomycetaceae</taxon>
        <taxon>Trueperella</taxon>
    </lineage>
</organism>
<evidence type="ECO:0000256" key="1">
    <source>
        <dbReference type="SAM" id="Phobius"/>
    </source>
</evidence>
<sequence length="57" mass="6444">MNPNADNPTIIRTYEDAPVPTRLTLHFRKNVIWQLGHFIASALGTLGMVVRGHDKKM</sequence>
<reference evidence="4 5" key="1">
    <citation type="submission" date="2020-10" db="EMBL/GenBank/DDBJ databases">
        <title>Trueperella pecoris sp. nov. isolated from bovine and porcine specimens.</title>
        <authorList>
            <person name="Schoenecker L."/>
            <person name="Schnydrig P."/>
            <person name="Brodard I."/>
            <person name="Thomann A."/>
            <person name="Hemphill A."/>
            <person name="Rodriguez-Campos S."/>
            <person name="Perreten V."/>
            <person name="Jores J."/>
            <person name="Kittl S."/>
        </authorList>
    </citation>
    <scope>NUCLEOTIDE SEQUENCE [LARGE SCALE GENOMIC DNA]</scope>
    <source>
        <strain evidence="2 5">15A0121</strain>
        <strain evidence="3 4">19OD0592</strain>
    </source>
</reference>
<evidence type="ECO:0000313" key="4">
    <source>
        <dbReference type="Proteomes" id="UP000594961"/>
    </source>
</evidence>
<keyword evidence="1" id="KW-1133">Transmembrane helix</keyword>
<protein>
    <submittedName>
        <fullName evidence="2">Uncharacterized protein</fullName>
    </submittedName>
</protein>
<evidence type="ECO:0000313" key="3">
    <source>
        <dbReference type="EMBL" id="QOR46847.1"/>
    </source>
</evidence>
<dbReference type="EMBL" id="CP063213">
    <property type="protein sequence ID" value="QOR44842.1"/>
    <property type="molecule type" value="Genomic_DNA"/>
</dbReference>
<dbReference type="Proteomes" id="UP000594961">
    <property type="component" value="Chromosome"/>
</dbReference>